<protein>
    <submittedName>
        <fullName evidence="2">Uncharacterized protein</fullName>
    </submittedName>
</protein>
<feature type="chain" id="PRO_5013776435" evidence="1">
    <location>
        <begin position="24"/>
        <end position="106"/>
    </location>
</feature>
<name>A0A2H3DLZ5_ARMGA</name>
<evidence type="ECO:0000313" key="3">
    <source>
        <dbReference type="Proteomes" id="UP000217790"/>
    </source>
</evidence>
<sequence length="106" mass="11757">MAVSSLVWCSLSILFMDVLRKLGLKNHKTKLPADSVKGYHWTIPAVLVVFKPRKDRGSFEVIWSIINALIGTQVIASKTQMNASSQGSLAKFSWPDSLGVGYTWCE</sequence>
<gene>
    <name evidence="2" type="ORF">ARMGADRAFT_1028438</name>
</gene>
<feature type="signal peptide" evidence="1">
    <location>
        <begin position="1"/>
        <end position="23"/>
    </location>
</feature>
<dbReference type="OrthoDB" id="10538006at2759"/>
<dbReference type="InParanoid" id="A0A2H3DLZ5"/>
<dbReference type="AlphaFoldDB" id="A0A2H3DLZ5"/>
<evidence type="ECO:0000256" key="1">
    <source>
        <dbReference type="SAM" id="SignalP"/>
    </source>
</evidence>
<evidence type="ECO:0000313" key="2">
    <source>
        <dbReference type="EMBL" id="PBK96261.1"/>
    </source>
</evidence>
<dbReference type="EMBL" id="KZ293651">
    <property type="protein sequence ID" value="PBK96261.1"/>
    <property type="molecule type" value="Genomic_DNA"/>
</dbReference>
<dbReference type="Proteomes" id="UP000217790">
    <property type="component" value="Unassembled WGS sequence"/>
</dbReference>
<proteinExistence type="predicted"/>
<reference evidence="3" key="1">
    <citation type="journal article" date="2017" name="Nat. Ecol. Evol.">
        <title>Genome expansion and lineage-specific genetic innovations in the forest pathogenic fungi Armillaria.</title>
        <authorList>
            <person name="Sipos G."/>
            <person name="Prasanna A.N."/>
            <person name="Walter M.C."/>
            <person name="O'Connor E."/>
            <person name="Balint B."/>
            <person name="Krizsan K."/>
            <person name="Kiss B."/>
            <person name="Hess J."/>
            <person name="Varga T."/>
            <person name="Slot J."/>
            <person name="Riley R."/>
            <person name="Boka B."/>
            <person name="Rigling D."/>
            <person name="Barry K."/>
            <person name="Lee J."/>
            <person name="Mihaltcheva S."/>
            <person name="LaButti K."/>
            <person name="Lipzen A."/>
            <person name="Waldron R."/>
            <person name="Moloney N.M."/>
            <person name="Sperisen C."/>
            <person name="Kredics L."/>
            <person name="Vagvoelgyi C."/>
            <person name="Patrignani A."/>
            <person name="Fitzpatrick D."/>
            <person name="Nagy I."/>
            <person name="Doyle S."/>
            <person name="Anderson J.B."/>
            <person name="Grigoriev I.V."/>
            <person name="Gueldener U."/>
            <person name="Muensterkoetter M."/>
            <person name="Nagy L.G."/>
        </authorList>
    </citation>
    <scope>NUCLEOTIDE SEQUENCE [LARGE SCALE GENOMIC DNA]</scope>
    <source>
        <strain evidence="3">Ar21-2</strain>
    </source>
</reference>
<organism evidence="2 3">
    <name type="scientific">Armillaria gallica</name>
    <name type="common">Bulbous honey fungus</name>
    <name type="synonym">Armillaria bulbosa</name>
    <dbReference type="NCBI Taxonomy" id="47427"/>
    <lineage>
        <taxon>Eukaryota</taxon>
        <taxon>Fungi</taxon>
        <taxon>Dikarya</taxon>
        <taxon>Basidiomycota</taxon>
        <taxon>Agaricomycotina</taxon>
        <taxon>Agaricomycetes</taxon>
        <taxon>Agaricomycetidae</taxon>
        <taxon>Agaricales</taxon>
        <taxon>Marasmiineae</taxon>
        <taxon>Physalacriaceae</taxon>
        <taxon>Armillaria</taxon>
    </lineage>
</organism>
<accession>A0A2H3DLZ5</accession>
<keyword evidence="3" id="KW-1185">Reference proteome</keyword>
<keyword evidence="1" id="KW-0732">Signal</keyword>